<dbReference type="EMBL" id="GBXM01039574">
    <property type="protein sequence ID" value="JAH69003.1"/>
    <property type="molecule type" value="Transcribed_RNA"/>
</dbReference>
<organism evidence="1">
    <name type="scientific">Anguilla anguilla</name>
    <name type="common">European freshwater eel</name>
    <name type="synonym">Muraena anguilla</name>
    <dbReference type="NCBI Taxonomy" id="7936"/>
    <lineage>
        <taxon>Eukaryota</taxon>
        <taxon>Metazoa</taxon>
        <taxon>Chordata</taxon>
        <taxon>Craniata</taxon>
        <taxon>Vertebrata</taxon>
        <taxon>Euteleostomi</taxon>
        <taxon>Actinopterygii</taxon>
        <taxon>Neopterygii</taxon>
        <taxon>Teleostei</taxon>
        <taxon>Anguilliformes</taxon>
        <taxon>Anguillidae</taxon>
        <taxon>Anguilla</taxon>
    </lineage>
</organism>
<dbReference type="AlphaFoldDB" id="A0A0E9UVK4"/>
<accession>A0A0E9UVK4</accession>
<protein>
    <submittedName>
        <fullName evidence="1">Uncharacterized protein</fullName>
    </submittedName>
</protein>
<proteinExistence type="predicted"/>
<reference evidence="1" key="2">
    <citation type="journal article" date="2015" name="Fish Shellfish Immunol.">
        <title>Early steps in the European eel (Anguilla anguilla)-Vibrio vulnificus interaction in the gills: Role of the RtxA13 toxin.</title>
        <authorList>
            <person name="Callol A."/>
            <person name="Pajuelo D."/>
            <person name="Ebbesson L."/>
            <person name="Teles M."/>
            <person name="MacKenzie S."/>
            <person name="Amaro C."/>
        </authorList>
    </citation>
    <scope>NUCLEOTIDE SEQUENCE</scope>
</reference>
<sequence>MTLVVCIFVASDSGVQAVETAIQLWRPS</sequence>
<reference evidence="1" key="1">
    <citation type="submission" date="2014-11" db="EMBL/GenBank/DDBJ databases">
        <authorList>
            <person name="Amaro Gonzalez C."/>
        </authorList>
    </citation>
    <scope>NUCLEOTIDE SEQUENCE</scope>
</reference>
<name>A0A0E9UVK4_ANGAN</name>
<evidence type="ECO:0000313" key="1">
    <source>
        <dbReference type="EMBL" id="JAH69003.1"/>
    </source>
</evidence>